<evidence type="ECO:0000256" key="7">
    <source>
        <dbReference type="ARBA" id="ARBA00022430"/>
    </source>
</evidence>
<dbReference type="PANTHER" id="PTHR43345:SF5">
    <property type="entry name" value="3-ISOPROPYLMALATE DEHYDRATASE SMALL SUBUNIT"/>
    <property type="match status" value="1"/>
</dbReference>
<keyword evidence="7" id="KW-0432">Leucine biosynthesis</keyword>
<organism evidence="12 13">
    <name type="scientific">Glaciecola nitratireducens (strain JCM 12485 / KCTC 12276 / FR1064)</name>
    <dbReference type="NCBI Taxonomy" id="1085623"/>
    <lineage>
        <taxon>Bacteria</taxon>
        <taxon>Pseudomonadati</taxon>
        <taxon>Pseudomonadota</taxon>
        <taxon>Gammaproteobacteria</taxon>
        <taxon>Alteromonadales</taxon>
        <taxon>Alteromonadaceae</taxon>
        <taxon>Brumicola</taxon>
    </lineage>
</organism>
<comment type="subunit">
    <text evidence="5">Heterodimer of LeuC and LeuD.</text>
</comment>
<dbReference type="SUPFAM" id="SSF52016">
    <property type="entry name" value="LeuD/IlvD-like"/>
    <property type="match status" value="1"/>
</dbReference>
<dbReference type="RefSeq" id="WP_014110391.1">
    <property type="nucleotide sequence ID" value="NC_016041.1"/>
</dbReference>
<dbReference type="UniPathway" id="UPA00048">
    <property type="reaction ID" value="UER00071"/>
</dbReference>
<evidence type="ECO:0000256" key="1">
    <source>
        <dbReference type="ARBA" id="ARBA00000491"/>
    </source>
</evidence>
<dbReference type="EC" id="4.2.1.33" evidence="6"/>
<dbReference type="PANTHER" id="PTHR43345">
    <property type="entry name" value="3-ISOPROPYLMALATE DEHYDRATASE SMALL SUBUNIT 2-RELATED-RELATED"/>
    <property type="match status" value="1"/>
</dbReference>
<name>G4QNA1_GLANF</name>
<gene>
    <name evidence="12" type="ordered locus">GNIT_3426</name>
</gene>
<dbReference type="GO" id="GO:0009098">
    <property type="term" value="P:L-leucine biosynthetic process"/>
    <property type="evidence" value="ECO:0007669"/>
    <property type="project" value="UniProtKB-UniPathway"/>
</dbReference>
<proteinExistence type="inferred from homology"/>
<dbReference type="KEGG" id="gni:GNIT_3426"/>
<keyword evidence="9" id="KW-0456">Lyase</keyword>
<dbReference type="EMBL" id="CP003060">
    <property type="protein sequence ID" value="AEP31520.1"/>
    <property type="molecule type" value="Genomic_DNA"/>
</dbReference>
<dbReference type="NCBIfam" id="TIGR00171">
    <property type="entry name" value="leuD"/>
    <property type="match status" value="1"/>
</dbReference>
<dbReference type="InterPro" id="IPR050075">
    <property type="entry name" value="LeuD"/>
</dbReference>
<protein>
    <recommendedName>
        <fullName evidence="6">3-isopropylmalate dehydratase</fullName>
        <ecNumber evidence="6">4.2.1.33</ecNumber>
    </recommendedName>
</protein>
<dbReference type="InterPro" id="IPR000573">
    <property type="entry name" value="AconitaseA/IPMdHydase_ssu_swvl"/>
</dbReference>
<dbReference type="NCBIfam" id="NF002458">
    <property type="entry name" value="PRK01641.1"/>
    <property type="match status" value="1"/>
</dbReference>
<dbReference type="eggNOG" id="COG0066">
    <property type="taxonomic scope" value="Bacteria"/>
</dbReference>
<dbReference type="CDD" id="cd01577">
    <property type="entry name" value="IPMI_Swivel"/>
    <property type="match status" value="1"/>
</dbReference>
<dbReference type="InterPro" id="IPR015928">
    <property type="entry name" value="Aconitase/3IPM_dehydase_swvl"/>
</dbReference>
<evidence type="ECO:0000256" key="10">
    <source>
        <dbReference type="ARBA" id="ARBA00023304"/>
    </source>
</evidence>
<sequence>MFTTIKGSAISLLESDINTDDILPKQFMKSITQKGLKRGLFYNRRYSQSGEQESDSIFDKAPYDKAKVIVSGANFGCGSSREHAVWAIKDFGVDCVIAESFADIFFNNAIKNNLLLIKVNAAFLTKYREYYQGGCEDLTIDLVEQTISADLLGKHDFDIPKYLKERLINGLDEISDTQRYMNQILTYEAKRNLN</sequence>
<keyword evidence="8" id="KW-0028">Amino-acid biosynthesis</keyword>
<comment type="function">
    <text evidence="2">Catalyzes the isomerization between 2-isopropylmalate and 3-isopropylmalate, via the formation of 2-isopropylmaleate.</text>
</comment>
<keyword evidence="10" id="KW-0100">Branched-chain amino acid biosynthesis</keyword>
<dbReference type="Gene3D" id="3.20.19.10">
    <property type="entry name" value="Aconitase, domain 4"/>
    <property type="match status" value="1"/>
</dbReference>
<dbReference type="InterPro" id="IPR004431">
    <property type="entry name" value="3-IsopropMal_deHydase_ssu"/>
</dbReference>
<reference evidence="12 13" key="1">
    <citation type="journal article" date="2011" name="J. Bacteriol.">
        <title>Complete genome sequence of seawater bacterium Glaciecola nitratireducens FR1064T.</title>
        <authorList>
            <person name="Bian F."/>
            <person name="Qin Q.L."/>
            <person name="Xie B.B."/>
            <person name="Shu Y.L."/>
            <person name="Zhang X.Y."/>
            <person name="Yu Y."/>
            <person name="Chen B."/>
            <person name="Chen X.L."/>
            <person name="Zhou B.C."/>
            <person name="Zhang Y.Z."/>
        </authorList>
    </citation>
    <scope>NUCLEOTIDE SEQUENCE [LARGE SCALE GENOMIC DNA]</scope>
    <source>
        <strain evidence="13">JCM 12485 / KCTC 12276 / FR1064</strain>
    </source>
</reference>
<evidence type="ECO:0000256" key="9">
    <source>
        <dbReference type="ARBA" id="ARBA00023239"/>
    </source>
</evidence>
<dbReference type="AlphaFoldDB" id="G4QNA1"/>
<comment type="pathway">
    <text evidence="3">Amino-acid biosynthesis; L-leucine biosynthesis; L-leucine from 3-methyl-2-oxobutanoate: step 2/4.</text>
</comment>
<feature type="domain" description="Aconitase A/isopropylmalate dehydratase small subunit swivel" evidence="11">
    <location>
        <begin position="2"/>
        <end position="120"/>
    </location>
</feature>
<evidence type="ECO:0000259" key="11">
    <source>
        <dbReference type="Pfam" id="PF00694"/>
    </source>
</evidence>
<evidence type="ECO:0000256" key="3">
    <source>
        <dbReference type="ARBA" id="ARBA00004729"/>
    </source>
</evidence>
<dbReference type="HOGENOM" id="CLU_081378_0_3_6"/>
<dbReference type="Proteomes" id="UP000009282">
    <property type="component" value="Chromosome"/>
</dbReference>
<evidence type="ECO:0000313" key="13">
    <source>
        <dbReference type="Proteomes" id="UP000009282"/>
    </source>
</evidence>
<evidence type="ECO:0000313" key="12">
    <source>
        <dbReference type="EMBL" id="AEP31520.1"/>
    </source>
</evidence>
<dbReference type="OrthoDB" id="9777465at2"/>
<evidence type="ECO:0000256" key="8">
    <source>
        <dbReference type="ARBA" id="ARBA00022605"/>
    </source>
</evidence>
<keyword evidence="13" id="KW-1185">Reference proteome</keyword>
<dbReference type="STRING" id="1085623.GNIT_3426"/>
<evidence type="ECO:0000256" key="6">
    <source>
        <dbReference type="ARBA" id="ARBA00011998"/>
    </source>
</evidence>
<evidence type="ECO:0000256" key="2">
    <source>
        <dbReference type="ARBA" id="ARBA00002695"/>
    </source>
</evidence>
<comment type="similarity">
    <text evidence="4">Belongs to the LeuD family. LeuD type 1 subfamily.</text>
</comment>
<dbReference type="Pfam" id="PF00694">
    <property type="entry name" value="Aconitase_C"/>
    <property type="match status" value="1"/>
</dbReference>
<evidence type="ECO:0000256" key="4">
    <source>
        <dbReference type="ARBA" id="ARBA00009845"/>
    </source>
</evidence>
<comment type="catalytic activity">
    <reaction evidence="1">
        <text>(2R,3S)-3-isopropylmalate = (2S)-2-isopropylmalate</text>
        <dbReference type="Rhea" id="RHEA:32287"/>
        <dbReference type="ChEBI" id="CHEBI:1178"/>
        <dbReference type="ChEBI" id="CHEBI:35121"/>
        <dbReference type="EC" id="4.2.1.33"/>
    </reaction>
</comment>
<dbReference type="GO" id="GO:0009316">
    <property type="term" value="C:3-isopropylmalate dehydratase complex"/>
    <property type="evidence" value="ECO:0007669"/>
    <property type="project" value="InterPro"/>
</dbReference>
<dbReference type="GO" id="GO:0003861">
    <property type="term" value="F:3-isopropylmalate dehydratase activity"/>
    <property type="evidence" value="ECO:0007669"/>
    <property type="project" value="UniProtKB-EC"/>
</dbReference>
<dbReference type="InterPro" id="IPR033940">
    <property type="entry name" value="IPMI_Swivel"/>
</dbReference>
<accession>G4QNA1</accession>
<evidence type="ECO:0000256" key="5">
    <source>
        <dbReference type="ARBA" id="ARBA00011271"/>
    </source>
</evidence>